<evidence type="ECO:0000313" key="10">
    <source>
        <dbReference type="Proteomes" id="UP001055337"/>
    </source>
</evidence>
<dbReference type="SUPFAM" id="SSF51984">
    <property type="entry name" value="MurCD N-terminal domain"/>
    <property type="match status" value="1"/>
</dbReference>
<gene>
    <name evidence="7 9" type="primary">murD</name>
    <name evidence="9" type="ORF">MI149_18805</name>
</gene>
<evidence type="ECO:0000259" key="8">
    <source>
        <dbReference type="Pfam" id="PF08245"/>
    </source>
</evidence>
<keyword evidence="7" id="KW-0132">Cell division</keyword>
<keyword evidence="7" id="KW-0131">Cell cycle</keyword>
<dbReference type="InterPro" id="IPR005762">
    <property type="entry name" value="MurD"/>
</dbReference>
<keyword evidence="7" id="KW-0133">Cell shape</keyword>
<dbReference type="Proteomes" id="UP001055337">
    <property type="component" value="Chromosome"/>
</dbReference>
<dbReference type="Gene3D" id="3.40.50.720">
    <property type="entry name" value="NAD(P)-binding Rossmann-like Domain"/>
    <property type="match status" value="1"/>
</dbReference>
<keyword evidence="6 7" id="KW-0067">ATP-binding</keyword>
<evidence type="ECO:0000313" key="9">
    <source>
        <dbReference type="EMBL" id="ULN39767.1"/>
    </source>
</evidence>
<evidence type="ECO:0000256" key="6">
    <source>
        <dbReference type="ARBA" id="ARBA00022840"/>
    </source>
</evidence>
<evidence type="ECO:0000256" key="3">
    <source>
        <dbReference type="ARBA" id="ARBA00022490"/>
    </source>
</evidence>
<dbReference type="InterPro" id="IPR036565">
    <property type="entry name" value="Mur-like_cat_sf"/>
</dbReference>
<feature type="domain" description="Mur ligase central" evidence="8">
    <location>
        <begin position="120"/>
        <end position="234"/>
    </location>
</feature>
<keyword evidence="10" id="KW-1185">Reference proteome</keyword>
<dbReference type="HAMAP" id="MF_00639">
    <property type="entry name" value="MurD"/>
    <property type="match status" value="1"/>
</dbReference>
<evidence type="ECO:0000256" key="7">
    <source>
        <dbReference type="HAMAP-Rule" id="MF_00639"/>
    </source>
</evidence>
<keyword evidence="4 7" id="KW-0436">Ligase</keyword>
<dbReference type="EMBL" id="CP092362">
    <property type="protein sequence ID" value="ULN39767.1"/>
    <property type="molecule type" value="Genomic_DNA"/>
</dbReference>
<evidence type="ECO:0000256" key="1">
    <source>
        <dbReference type="ARBA" id="ARBA00004496"/>
    </source>
</evidence>
<dbReference type="SUPFAM" id="SSF53244">
    <property type="entry name" value="MurD-like peptide ligases, peptide-binding domain"/>
    <property type="match status" value="1"/>
</dbReference>
<comment type="catalytic activity">
    <reaction evidence="7">
        <text>UDP-N-acetyl-alpha-D-muramoyl-L-alanine + D-glutamate + ATP = UDP-N-acetyl-alpha-D-muramoyl-L-alanyl-D-glutamate + ADP + phosphate + H(+)</text>
        <dbReference type="Rhea" id="RHEA:16429"/>
        <dbReference type="ChEBI" id="CHEBI:15378"/>
        <dbReference type="ChEBI" id="CHEBI:29986"/>
        <dbReference type="ChEBI" id="CHEBI:30616"/>
        <dbReference type="ChEBI" id="CHEBI:43474"/>
        <dbReference type="ChEBI" id="CHEBI:83898"/>
        <dbReference type="ChEBI" id="CHEBI:83900"/>
        <dbReference type="ChEBI" id="CHEBI:456216"/>
        <dbReference type="EC" id="6.3.2.9"/>
    </reaction>
</comment>
<keyword evidence="7" id="KW-0573">Peptidoglycan synthesis</keyword>
<dbReference type="SUPFAM" id="SSF53623">
    <property type="entry name" value="MurD-like peptide ligases, catalytic domain"/>
    <property type="match status" value="1"/>
</dbReference>
<dbReference type="Gene3D" id="3.40.1190.10">
    <property type="entry name" value="Mur-like, catalytic domain"/>
    <property type="match status" value="1"/>
</dbReference>
<dbReference type="NCBIfam" id="TIGR01087">
    <property type="entry name" value="murD"/>
    <property type="match status" value="1"/>
</dbReference>
<keyword evidence="5 7" id="KW-0547">Nucleotide-binding</keyword>
<keyword evidence="7" id="KW-0961">Cell wall biogenesis/degradation</keyword>
<comment type="subcellular location">
    <subcellularLocation>
        <location evidence="1 7">Cytoplasm</location>
    </subcellularLocation>
</comment>
<accession>A0ABY3TKN7</accession>
<keyword evidence="3 7" id="KW-0963">Cytoplasm</keyword>
<evidence type="ECO:0000256" key="4">
    <source>
        <dbReference type="ARBA" id="ARBA00022598"/>
    </source>
</evidence>
<dbReference type="RefSeq" id="WP_240176659.1">
    <property type="nucleotide sequence ID" value="NZ_CP092362.2"/>
</dbReference>
<reference evidence="9" key="1">
    <citation type="submission" date="2022-08" db="EMBL/GenBank/DDBJ databases">
        <title>Whole genome sequencing of non-tuberculosis mycobacteria type-strains.</title>
        <authorList>
            <person name="Igarashi Y."/>
            <person name="Osugi A."/>
            <person name="Mitarai S."/>
        </authorList>
    </citation>
    <scope>NUCLEOTIDE SEQUENCE</scope>
    <source>
        <strain evidence="9">JCM 16369</strain>
    </source>
</reference>
<dbReference type="EC" id="6.3.2.9" evidence="7"/>
<sequence>MPGLEALTSGAQVLVAGARVTGRAVVSALASFDVHIWVCDDNEESLKALADNGIDAITPADAVLSISDFALVVTSPGFPPTAPLLAAAAAAGVPIWGDVELAWRLDAAGHYGPPRRWLVVTGTNGKTTTTSMLHAMLVADGRRAALCGNIGDPVLDVLGEPVDVLAVELSSFQLFWAPSLRPEAGVVLNVAEDHLDWHGSMDAYAGAKARVLDGRVAVVGLDDPVARSLLPNAAAPVKVGFRLGEPAAGELGVKHGMLVDRAFAGDLDLAPVASIPVAGPVGVLDALGAAALARAVGVAPASIADALAGFQVGRHRAERVAVVDGVTYVDDSKATNPHAAHASITAYPRVVWVAGGLLKGASVDELVIQAADRLAGAVLIGQDRAVVAEALSRHAPDVPVIEVVTREDAVVHETNESGVTHETRVVDASAPGLGARVMTEVVAAAASLARAGDTVLLAPAGASFDQFAGYADRGDTFAAAVRAAAR</sequence>
<dbReference type="InterPro" id="IPR013221">
    <property type="entry name" value="Mur_ligase_cen"/>
</dbReference>
<comment type="pathway">
    <text evidence="2 7">Cell wall biogenesis; peptidoglycan biosynthesis.</text>
</comment>
<evidence type="ECO:0000256" key="2">
    <source>
        <dbReference type="ARBA" id="ARBA00004752"/>
    </source>
</evidence>
<dbReference type="Pfam" id="PF08245">
    <property type="entry name" value="Mur_ligase_M"/>
    <property type="match status" value="1"/>
</dbReference>
<dbReference type="PANTHER" id="PTHR43692:SF1">
    <property type="entry name" value="UDP-N-ACETYLMURAMOYLALANINE--D-GLUTAMATE LIGASE"/>
    <property type="match status" value="1"/>
</dbReference>
<feature type="binding site" evidence="7">
    <location>
        <begin position="122"/>
        <end position="128"/>
    </location>
    <ligand>
        <name>ATP</name>
        <dbReference type="ChEBI" id="CHEBI:30616"/>
    </ligand>
</feature>
<evidence type="ECO:0000256" key="5">
    <source>
        <dbReference type="ARBA" id="ARBA00022741"/>
    </source>
</evidence>
<proteinExistence type="inferred from homology"/>
<protein>
    <recommendedName>
        <fullName evidence="7">UDP-N-acetylmuramoylalanine--D-glutamate ligase</fullName>
        <ecNumber evidence="7">6.3.2.9</ecNumber>
    </recommendedName>
    <alternativeName>
        <fullName evidence="7">D-glutamic acid-adding enzyme</fullName>
    </alternativeName>
    <alternativeName>
        <fullName evidence="7">UDP-N-acetylmuramoyl-L-alanyl-D-glutamate synthetase</fullName>
    </alternativeName>
</protein>
<comment type="similarity">
    <text evidence="7">Belongs to the MurCDEF family.</text>
</comment>
<dbReference type="GO" id="GO:0008764">
    <property type="term" value="F:UDP-N-acetylmuramoylalanine-D-glutamate ligase activity"/>
    <property type="evidence" value="ECO:0007669"/>
    <property type="project" value="UniProtKB-EC"/>
</dbReference>
<dbReference type="InterPro" id="IPR036615">
    <property type="entry name" value="Mur_ligase_C_dom_sf"/>
</dbReference>
<dbReference type="Gene3D" id="3.90.190.20">
    <property type="entry name" value="Mur ligase, C-terminal domain"/>
    <property type="match status" value="1"/>
</dbReference>
<name>A0ABY3TKN7_9MYCO</name>
<organism evidence="9 10">
    <name type="scientific">Mycolicibacterium crocinum</name>
    <dbReference type="NCBI Taxonomy" id="388459"/>
    <lineage>
        <taxon>Bacteria</taxon>
        <taxon>Bacillati</taxon>
        <taxon>Actinomycetota</taxon>
        <taxon>Actinomycetes</taxon>
        <taxon>Mycobacteriales</taxon>
        <taxon>Mycobacteriaceae</taxon>
        <taxon>Mycolicibacterium</taxon>
    </lineage>
</organism>
<dbReference type="PANTHER" id="PTHR43692">
    <property type="entry name" value="UDP-N-ACETYLMURAMOYLALANINE--D-GLUTAMATE LIGASE"/>
    <property type="match status" value="1"/>
</dbReference>
<comment type="function">
    <text evidence="7">Cell wall formation. Catalyzes the addition of glutamate to the nucleotide precursor UDP-N-acetylmuramoyl-L-alanine (UMA).</text>
</comment>